<accession>A0A8J6JP16</accession>
<name>A0A8J6JP16_9FIRM</name>
<organism evidence="1 2">
    <name type="scientific">Lawsonibacter faecis</name>
    <dbReference type="NCBI Taxonomy" id="2763052"/>
    <lineage>
        <taxon>Bacteria</taxon>
        <taxon>Bacillati</taxon>
        <taxon>Bacillota</taxon>
        <taxon>Clostridia</taxon>
        <taxon>Eubacteriales</taxon>
        <taxon>Oscillospiraceae</taxon>
        <taxon>Lawsonibacter</taxon>
    </lineage>
</organism>
<reference evidence="1" key="1">
    <citation type="submission" date="2020-08" db="EMBL/GenBank/DDBJ databases">
        <title>Genome public.</title>
        <authorList>
            <person name="Liu C."/>
            <person name="Sun Q."/>
        </authorList>
    </citation>
    <scope>NUCLEOTIDE SEQUENCE</scope>
    <source>
        <strain evidence="1">NSJ-52</strain>
    </source>
</reference>
<sequence>MTRLRGAEVLFFEPPASGKSKDYKKPGRKMRPGLTVYTLPSVLEVDEKHTRLFAMSQRRLARFILDKLSRHRFRESVLWTTSPGQVHLLDLLPCKGVIYDCDRAWSAFPLEWESDLALSADVIFAASPGLIDRLSPCNDNLALLPGGVNYPMFSRDGLPTPPELRGVRAPVLGWAGTIHRDTDLTPALQAVRDLPDCAFVFVGAVDEKNPLFPLLREFPNVAFTGFKPLVDLPDYLGRFDVCLDFLRRRDVGSDIIPCRIYEYLSTGKPIVSMLYEDQVEEFPDVIYGAHTPQEYAQLCQRALSEAGDWARRRRRDYGEAAAWSGRADEVCRILGSIGLY</sequence>
<dbReference type="SUPFAM" id="SSF53756">
    <property type="entry name" value="UDP-Glycosyltransferase/glycogen phosphorylase"/>
    <property type="match status" value="1"/>
</dbReference>
<gene>
    <name evidence="1" type="ORF">H8S62_11635</name>
</gene>
<comment type="caution">
    <text evidence="1">The sequence shown here is derived from an EMBL/GenBank/DDBJ whole genome shotgun (WGS) entry which is preliminary data.</text>
</comment>
<evidence type="ECO:0000313" key="2">
    <source>
        <dbReference type="Proteomes" id="UP000607645"/>
    </source>
</evidence>
<dbReference type="Proteomes" id="UP000607645">
    <property type="component" value="Unassembled WGS sequence"/>
</dbReference>
<dbReference type="AlphaFoldDB" id="A0A8J6JP16"/>
<dbReference type="Gene3D" id="3.40.50.2000">
    <property type="entry name" value="Glycogen Phosphorylase B"/>
    <property type="match status" value="1"/>
</dbReference>
<proteinExistence type="predicted"/>
<protein>
    <recommendedName>
        <fullName evidence="3">Glycosyltransferase family 1 protein</fullName>
    </recommendedName>
</protein>
<keyword evidence="2" id="KW-1185">Reference proteome</keyword>
<evidence type="ECO:0008006" key="3">
    <source>
        <dbReference type="Google" id="ProtNLM"/>
    </source>
</evidence>
<dbReference type="EMBL" id="JACOPQ010000008">
    <property type="protein sequence ID" value="MBC5737655.1"/>
    <property type="molecule type" value="Genomic_DNA"/>
</dbReference>
<evidence type="ECO:0000313" key="1">
    <source>
        <dbReference type="EMBL" id="MBC5737655.1"/>
    </source>
</evidence>